<gene>
    <name evidence="2" type="ORF">CYMTET_50506</name>
</gene>
<dbReference type="AlphaFoldDB" id="A0AAE0BPM7"/>
<name>A0AAE0BPM7_9CHLO</name>
<keyword evidence="1" id="KW-0812">Transmembrane</keyword>
<reference evidence="2 3" key="1">
    <citation type="journal article" date="2015" name="Genome Biol. Evol.">
        <title>Comparative Genomics of a Bacterivorous Green Alga Reveals Evolutionary Causalities and Consequences of Phago-Mixotrophic Mode of Nutrition.</title>
        <authorList>
            <person name="Burns J.A."/>
            <person name="Paasch A."/>
            <person name="Narechania A."/>
            <person name="Kim E."/>
        </authorList>
    </citation>
    <scope>NUCLEOTIDE SEQUENCE [LARGE SCALE GENOMIC DNA]</scope>
    <source>
        <strain evidence="2 3">PLY_AMNH</strain>
    </source>
</reference>
<dbReference type="Proteomes" id="UP001190700">
    <property type="component" value="Unassembled WGS sequence"/>
</dbReference>
<evidence type="ECO:0000313" key="3">
    <source>
        <dbReference type="Proteomes" id="UP001190700"/>
    </source>
</evidence>
<feature type="transmembrane region" description="Helical" evidence="1">
    <location>
        <begin position="21"/>
        <end position="42"/>
    </location>
</feature>
<accession>A0AAE0BPM7</accession>
<dbReference type="EMBL" id="LGRX02033873">
    <property type="protein sequence ID" value="KAK3239569.1"/>
    <property type="molecule type" value="Genomic_DNA"/>
</dbReference>
<keyword evidence="1" id="KW-1133">Transmembrane helix</keyword>
<evidence type="ECO:0000256" key="1">
    <source>
        <dbReference type="SAM" id="Phobius"/>
    </source>
</evidence>
<evidence type="ECO:0000313" key="2">
    <source>
        <dbReference type="EMBL" id="KAK3239569.1"/>
    </source>
</evidence>
<protein>
    <submittedName>
        <fullName evidence="2">Uncharacterized protein</fullName>
    </submittedName>
</protein>
<sequence>MAPTLPSKRRGGRLNSKQRPSFHTIAIAVVLLWLGAVIYVLYGVPSFGDARRGRASSPLGPMRILKGARLCVVVDTAMLHLRDNFVHGFGTLLQGMAGEYAEVVLLPVDESGKDPLGDTSQLMHALTVHVEETEEPIKNLRIETLGNLEVPLDMSPISSVAYNVMEYLKEAAPQFTAVHFLSPELAHFAALARQQGLALQRTPLLAHFWDTKMASAARGREGTAELPQLEMEYMQAAAAMGVDVRVVETHTVAAEVERMVTAHLVPDRVTGLRGVQEPQEMMLPMPASTVATQFAHVGGKLHQQCRKEHRCVVSSIVYWGSLDTRGGLEVFCNAVDELLEMLHQEDEQRSTAPEEEELAGAGISKPVKGAIKIEFIGRVGKVVDVAVHGGRRHPMTGIEYIQDRARDWGSRIHMKVYSEMGYTDALSHLGRLVTSKSGHVKGGVRLAVLPEIGGQFAWTRHRLQDCLWGGLPVIASGEEDFGRPALIHGRASTTHVSEPLE</sequence>
<proteinExistence type="predicted"/>
<keyword evidence="3" id="KW-1185">Reference proteome</keyword>
<organism evidence="2 3">
    <name type="scientific">Cymbomonas tetramitiformis</name>
    <dbReference type="NCBI Taxonomy" id="36881"/>
    <lineage>
        <taxon>Eukaryota</taxon>
        <taxon>Viridiplantae</taxon>
        <taxon>Chlorophyta</taxon>
        <taxon>Pyramimonadophyceae</taxon>
        <taxon>Pyramimonadales</taxon>
        <taxon>Pyramimonadaceae</taxon>
        <taxon>Cymbomonas</taxon>
    </lineage>
</organism>
<keyword evidence="1" id="KW-0472">Membrane</keyword>
<comment type="caution">
    <text evidence="2">The sequence shown here is derived from an EMBL/GenBank/DDBJ whole genome shotgun (WGS) entry which is preliminary data.</text>
</comment>